<dbReference type="Proteomes" id="UP000289886">
    <property type="component" value="Unassembled WGS sequence"/>
</dbReference>
<comment type="caution">
    <text evidence="1">The sequence shown here is derived from an EMBL/GenBank/DDBJ whole genome shotgun (WGS) entry which is preliminary data.</text>
</comment>
<keyword evidence="1" id="KW-0808">Transferase</keyword>
<evidence type="ECO:0000313" key="1">
    <source>
        <dbReference type="EMBL" id="RXM36898.1"/>
    </source>
</evidence>
<proteinExistence type="predicted"/>
<dbReference type="GO" id="GO:0032259">
    <property type="term" value="P:methylation"/>
    <property type="evidence" value="ECO:0007669"/>
    <property type="project" value="UniProtKB-KW"/>
</dbReference>
<sequence length="114" mass="12371">MHKARSISPQDCEHLLANTVTETFSLGTLPPIHYLNESVLGQTASERADRETILSQNIGSHSNLISGVYEGDLHIWECTIDLLEHLESDGETFSGKRVLDLGCGAGLLGILALK</sequence>
<dbReference type="Gene3D" id="3.40.50.150">
    <property type="entry name" value="Vaccinia Virus protein VP39"/>
    <property type="match status" value="1"/>
</dbReference>
<dbReference type="AlphaFoldDB" id="A0A444UP02"/>
<gene>
    <name evidence="1" type="ORF">EOD39_0726</name>
</gene>
<dbReference type="EMBL" id="SCEB01214167">
    <property type="protein sequence ID" value="RXM36898.1"/>
    <property type="molecule type" value="Genomic_DNA"/>
</dbReference>
<organism evidence="1 2">
    <name type="scientific">Acipenser ruthenus</name>
    <name type="common">Sterlet sturgeon</name>
    <dbReference type="NCBI Taxonomy" id="7906"/>
    <lineage>
        <taxon>Eukaryota</taxon>
        <taxon>Metazoa</taxon>
        <taxon>Chordata</taxon>
        <taxon>Craniata</taxon>
        <taxon>Vertebrata</taxon>
        <taxon>Euteleostomi</taxon>
        <taxon>Actinopterygii</taxon>
        <taxon>Chondrostei</taxon>
        <taxon>Acipenseriformes</taxon>
        <taxon>Acipenseridae</taxon>
        <taxon>Acipenser</taxon>
    </lineage>
</organism>
<reference evidence="1 2" key="1">
    <citation type="submission" date="2019-01" db="EMBL/GenBank/DDBJ databases">
        <title>Draft Genome and Complete Hox-Cluster Characterization of the Sterlet Sturgeon (Acipenser ruthenus).</title>
        <authorList>
            <person name="Wei Q."/>
        </authorList>
    </citation>
    <scope>NUCLEOTIDE SEQUENCE [LARGE SCALE GENOMIC DNA]</scope>
    <source>
        <strain evidence="1">WHYD16114868_AA</strain>
        <tissue evidence="1">Blood</tissue>
    </source>
</reference>
<protein>
    <submittedName>
        <fullName evidence="1">Histidine protein methyltransferase 1-like</fullName>
    </submittedName>
</protein>
<evidence type="ECO:0000313" key="2">
    <source>
        <dbReference type="Proteomes" id="UP000289886"/>
    </source>
</evidence>
<dbReference type="SUPFAM" id="SSF53335">
    <property type="entry name" value="S-adenosyl-L-methionine-dependent methyltransferases"/>
    <property type="match status" value="1"/>
</dbReference>
<keyword evidence="2" id="KW-1185">Reference proteome</keyword>
<dbReference type="InterPro" id="IPR029063">
    <property type="entry name" value="SAM-dependent_MTases_sf"/>
</dbReference>
<accession>A0A444UP02</accession>
<dbReference type="GO" id="GO:0008168">
    <property type="term" value="F:methyltransferase activity"/>
    <property type="evidence" value="ECO:0007669"/>
    <property type="project" value="UniProtKB-KW"/>
</dbReference>
<keyword evidence="1" id="KW-0489">Methyltransferase</keyword>
<name>A0A444UP02_ACIRT</name>